<reference evidence="2 3" key="1">
    <citation type="submission" date="2018-04" db="EMBL/GenBank/DDBJ databases">
        <title>The genome of golden apple snail Pomacea canaliculata provides insight into stress tolerance and invasive adaptation.</title>
        <authorList>
            <person name="Liu C."/>
            <person name="Liu B."/>
            <person name="Ren Y."/>
            <person name="Zhang Y."/>
            <person name="Wang H."/>
            <person name="Li S."/>
            <person name="Jiang F."/>
            <person name="Yin L."/>
            <person name="Zhang G."/>
            <person name="Qian W."/>
            <person name="Fan W."/>
        </authorList>
    </citation>
    <scope>NUCLEOTIDE SEQUENCE [LARGE SCALE GENOMIC DNA]</scope>
    <source>
        <strain evidence="2">SZHN2017</strain>
        <tissue evidence="2">Muscle</tissue>
    </source>
</reference>
<dbReference type="OrthoDB" id="6162283at2759"/>
<dbReference type="Proteomes" id="UP000245119">
    <property type="component" value="Linkage Group LG5"/>
</dbReference>
<feature type="compositionally biased region" description="Polar residues" evidence="1">
    <location>
        <begin position="310"/>
        <end position="334"/>
    </location>
</feature>
<feature type="region of interest" description="Disordered" evidence="1">
    <location>
        <begin position="68"/>
        <end position="242"/>
    </location>
</feature>
<evidence type="ECO:0000313" key="2">
    <source>
        <dbReference type="EMBL" id="PVD29478.1"/>
    </source>
</evidence>
<dbReference type="AlphaFoldDB" id="A0A2T7P7T6"/>
<evidence type="ECO:0000313" key="3">
    <source>
        <dbReference type="Proteomes" id="UP000245119"/>
    </source>
</evidence>
<feature type="compositionally biased region" description="Basic and acidic residues" evidence="1">
    <location>
        <begin position="209"/>
        <end position="220"/>
    </location>
</feature>
<name>A0A2T7P7T6_POMCA</name>
<evidence type="ECO:0000256" key="1">
    <source>
        <dbReference type="SAM" id="MobiDB-lite"/>
    </source>
</evidence>
<organism evidence="2 3">
    <name type="scientific">Pomacea canaliculata</name>
    <name type="common">Golden apple snail</name>
    <dbReference type="NCBI Taxonomy" id="400727"/>
    <lineage>
        <taxon>Eukaryota</taxon>
        <taxon>Metazoa</taxon>
        <taxon>Spiralia</taxon>
        <taxon>Lophotrochozoa</taxon>
        <taxon>Mollusca</taxon>
        <taxon>Gastropoda</taxon>
        <taxon>Caenogastropoda</taxon>
        <taxon>Architaenioglossa</taxon>
        <taxon>Ampullarioidea</taxon>
        <taxon>Ampullariidae</taxon>
        <taxon>Pomacea</taxon>
    </lineage>
</organism>
<feature type="region of interest" description="Disordered" evidence="1">
    <location>
        <begin position="298"/>
        <end position="338"/>
    </location>
</feature>
<sequence length="601" mass="66907">MDSDTASRFVSSLVKSIQALCNGYIDFSTSIEVVGHIHLRIDHNHKFNYVLSEEVSKSVNEGSTIFSSHSYHSLPPPSAPPTKLAPTSTGGPSSRRKSSHPLPRQEETDPMPVSLPPEVPSRSKELVSDRLSESGDSSHSLSMVVFPEIDELTGSGKPHSNTSGGRTRTISHTQDTLDRRRKSETHAPRSVDSPAKRSRDEESGSVQKTEFEVIEIKEEPGLDEPSCAFSESNQLPSHQAGMGHTPDFSNCVMESLDRVGQIEGTSLLSASDGQQLHLASHQGQSDQPFPVMLHANPSVQAPGGVLTLPGPSNSQATASTTPGGSRLTSGQGDSSPEKEVPKLVRHFLMRIPVRGKKLHPQKRCRSCSKELGLRRDKFLGHEVVAACATNISEIGLQHVGLRTCAADKNYSIFSVGQCRPFHRQGPKSAYWRNMSEEKRSLEREKSRMRMRLSRARRKERELLQVTRRKQQKRALGPCEDRSVMRLPVHGLGDFVRGCKPSQSQKTSEQKRWEAARRAREYRKRMSAEERLKYREATRRRMQIHRARKRADHQTQQLLAELARHEQCLLLVHSSAASDEGCSPDAMGFPSGEKTRHPYGLE</sequence>
<feature type="compositionally biased region" description="Polar residues" evidence="1">
    <location>
        <begin position="158"/>
        <end position="174"/>
    </location>
</feature>
<gene>
    <name evidence="2" type="ORF">C0Q70_08729</name>
</gene>
<feature type="compositionally biased region" description="Basic and acidic residues" evidence="1">
    <location>
        <begin position="121"/>
        <end position="133"/>
    </location>
</feature>
<keyword evidence="3" id="KW-1185">Reference proteome</keyword>
<proteinExistence type="predicted"/>
<feature type="region of interest" description="Disordered" evidence="1">
    <location>
        <begin position="576"/>
        <end position="601"/>
    </location>
</feature>
<dbReference type="EMBL" id="PZQS01000005">
    <property type="protein sequence ID" value="PVD29478.1"/>
    <property type="molecule type" value="Genomic_DNA"/>
</dbReference>
<feature type="compositionally biased region" description="Basic and acidic residues" evidence="1">
    <location>
        <begin position="184"/>
        <end position="202"/>
    </location>
</feature>
<protein>
    <submittedName>
        <fullName evidence="2">Uncharacterized protein</fullName>
    </submittedName>
</protein>
<comment type="caution">
    <text evidence="2">The sequence shown here is derived from an EMBL/GenBank/DDBJ whole genome shotgun (WGS) entry which is preliminary data.</text>
</comment>
<accession>A0A2T7P7T6</accession>